<reference evidence="1 2" key="1">
    <citation type="submission" date="2017-09" db="EMBL/GenBank/DDBJ databases">
        <title>Biodiversity and function of Thalassospira species in the particle-attached aromatic-hydrocarbon-degrading consortia from the surface seawater of the China South Sea.</title>
        <authorList>
            <person name="Dong C."/>
            <person name="Lai Q."/>
            <person name="Shao Z."/>
        </authorList>
    </citation>
    <scope>NUCLEOTIDE SEQUENCE [LARGE SCALE GENOMIC DNA]</scope>
    <source>
        <strain evidence="1 2">139Z-12</strain>
    </source>
</reference>
<dbReference type="Proteomes" id="UP000233332">
    <property type="component" value="Unassembled WGS sequence"/>
</dbReference>
<dbReference type="AlphaFoldDB" id="A0A2N3L179"/>
<sequence>MKQPEIIKGANARLNETEYLKLATQAVSAASDIGPVSVDPDVAEAMGAFDEQALSMDAALDSHFDGEDPTAIEEVLGNG</sequence>
<keyword evidence="2" id="KW-1185">Reference proteome</keyword>
<gene>
    <name evidence="1" type="ORF">COO92_20310</name>
</gene>
<comment type="caution">
    <text evidence="1">The sequence shown here is derived from an EMBL/GenBank/DDBJ whole genome shotgun (WGS) entry which is preliminary data.</text>
</comment>
<organism evidence="1 2">
    <name type="scientific">Thalassospira lohafexi</name>
    <dbReference type="NCBI Taxonomy" id="744227"/>
    <lineage>
        <taxon>Bacteria</taxon>
        <taxon>Pseudomonadati</taxon>
        <taxon>Pseudomonadota</taxon>
        <taxon>Alphaproteobacteria</taxon>
        <taxon>Rhodospirillales</taxon>
        <taxon>Thalassospiraceae</taxon>
        <taxon>Thalassospira</taxon>
    </lineage>
</organism>
<dbReference type="RefSeq" id="WP_101304768.1">
    <property type="nucleotide sequence ID" value="NZ_NXGX01000011.1"/>
</dbReference>
<protein>
    <submittedName>
        <fullName evidence="1">Uncharacterized protein</fullName>
    </submittedName>
</protein>
<evidence type="ECO:0000313" key="2">
    <source>
        <dbReference type="Proteomes" id="UP000233332"/>
    </source>
</evidence>
<accession>A0A2N3L179</accession>
<evidence type="ECO:0000313" key="1">
    <source>
        <dbReference type="EMBL" id="PKR56574.1"/>
    </source>
</evidence>
<dbReference type="EMBL" id="NXGX01000011">
    <property type="protein sequence ID" value="PKR56574.1"/>
    <property type="molecule type" value="Genomic_DNA"/>
</dbReference>
<name>A0A2N3L179_9PROT</name>
<proteinExistence type="predicted"/>